<dbReference type="PANTHER" id="PTHR11879:SF22">
    <property type="entry name" value="ASPARTATE AMINOTRANSFERASE, MITOCHONDRIAL"/>
    <property type="match status" value="1"/>
</dbReference>
<keyword evidence="9" id="KW-1185">Reference proteome</keyword>
<dbReference type="InterPro" id="IPR015424">
    <property type="entry name" value="PyrdxlP-dep_Trfase"/>
</dbReference>
<dbReference type="InterPro" id="IPR015422">
    <property type="entry name" value="PyrdxlP-dep_Trfase_small"/>
</dbReference>
<accession>A0A1M4YYK8</accession>
<reference evidence="8 9" key="1">
    <citation type="submission" date="2016-11" db="EMBL/GenBank/DDBJ databases">
        <authorList>
            <person name="Jaros S."/>
            <person name="Januszkiewicz K."/>
            <person name="Wedrychowicz H."/>
        </authorList>
    </citation>
    <scope>NUCLEOTIDE SEQUENCE [LARGE SCALE GENOMIC DNA]</scope>
    <source>
        <strain evidence="8 9">DSM 14828</strain>
    </source>
</reference>
<keyword evidence="4" id="KW-0032">Aminotransferase</keyword>
<dbReference type="SUPFAM" id="SSF53383">
    <property type="entry name" value="PLP-dependent transferases"/>
    <property type="match status" value="1"/>
</dbReference>
<dbReference type="Gene3D" id="3.90.1150.10">
    <property type="entry name" value="Aspartate Aminotransferase, domain 1"/>
    <property type="match status" value="1"/>
</dbReference>
<keyword evidence="6" id="KW-0663">Pyridoxal phosphate</keyword>
<dbReference type="InterPro" id="IPR000796">
    <property type="entry name" value="Asp_trans"/>
</dbReference>
<dbReference type="InterPro" id="IPR004839">
    <property type="entry name" value="Aminotransferase_I/II_large"/>
</dbReference>
<comment type="similarity">
    <text evidence="2">Belongs to the class-I pyridoxal-phosphate-dependent aminotransferase family.</text>
</comment>
<evidence type="ECO:0000313" key="8">
    <source>
        <dbReference type="EMBL" id="SHF10582.1"/>
    </source>
</evidence>
<gene>
    <name evidence="8" type="ORF">SAMN02746064_01902</name>
</gene>
<dbReference type="STRING" id="1120975.SAMN02746064_01902"/>
<evidence type="ECO:0000256" key="6">
    <source>
        <dbReference type="ARBA" id="ARBA00022898"/>
    </source>
</evidence>
<dbReference type="EMBL" id="FQTU01000014">
    <property type="protein sequence ID" value="SHF10582.1"/>
    <property type="molecule type" value="Genomic_DNA"/>
</dbReference>
<evidence type="ECO:0000256" key="5">
    <source>
        <dbReference type="ARBA" id="ARBA00022679"/>
    </source>
</evidence>
<evidence type="ECO:0000259" key="7">
    <source>
        <dbReference type="Pfam" id="PF00155"/>
    </source>
</evidence>
<dbReference type="PANTHER" id="PTHR11879">
    <property type="entry name" value="ASPARTATE AMINOTRANSFERASE"/>
    <property type="match status" value="1"/>
</dbReference>
<dbReference type="Gene3D" id="3.40.640.10">
    <property type="entry name" value="Type I PLP-dependent aspartate aminotransferase-like (Major domain)"/>
    <property type="match status" value="1"/>
</dbReference>
<proteinExistence type="inferred from homology"/>
<evidence type="ECO:0000313" key="9">
    <source>
        <dbReference type="Proteomes" id="UP000184251"/>
    </source>
</evidence>
<dbReference type="CDD" id="cd00609">
    <property type="entry name" value="AAT_like"/>
    <property type="match status" value="1"/>
</dbReference>
<keyword evidence="5" id="KW-0808">Transferase</keyword>
<dbReference type="AlphaFoldDB" id="A0A1M4YYK8"/>
<evidence type="ECO:0000256" key="3">
    <source>
        <dbReference type="ARBA" id="ARBA00011738"/>
    </source>
</evidence>
<evidence type="ECO:0000256" key="1">
    <source>
        <dbReference type="ARBA" id="ARBA00001933"/>
    </source>
</evidence>
<feature type="domain" description="Aminotransferase class I/classII large" evidence="7">
    <location>
        <begin position="38"/>
        <end position="399"/>
    </location>
</feature>
<dbReference type="GO" id="GO:0006520">
    <property type="term" value="P:amino acid metabolic process"/>
    <property type="evidence" value="ECO:0007669"/>
    <property type="project" value="InterPro"/>
</dbReference>
<dbReference type="Pfam" id="PF00155">
    <property type="entry name" value="Aminotran_1_2"/>
    <property type="match status" value="1"/>
</dbReference>
<name>A0A1M4YYK8_9FIRM</name>
<dbReference type="RefSeq" id="WP_073271391.1">
    <property type="nucleotide sequence ID" value="NZ_FQTU01000014.1"/>
</dbReference>
<comment type="cofactor">
    <cofactor evidence="1">
        <name>pyridoxal 5'-phosphate</name>
        <dbReference type="ChEBI" id="CHEBI:597326"/>
    </cofactor>
</comment>
<sequence length="413" mass="46427">MTNFSMAANHSIRPVKEDVIFGMSLKAEEAIKRDGFKNIINSTIGALLDDEGKLVTFHSVFEVLKGLSDQQIAAYAPLSGMPEYIKCAIEATFMDCRPEGFIDGVATPGGSGAIRHAIWNYTDAGDKILTSNWFWEPYQTMASEHMRKIATYELYDENMDFNLKSFETSLSELLSEQKRALILLNTPAHNPTGYSLSSSEWLRLREVLVKLSKDENNKIVLFIDVAYLDFCEDEEREFFKILGGLPKNVLILVSFSMSKGYTFYGLRSGALIGVSSEEKVIKEFKEVCAHSNRGVWSNGTRAAMETLIEIYRNETVKEKVMAERKIHKEILKQRAEAFIDSASKVGLDLCPYKGGFFISIPHDDSIKIAEKLVEKNVFVVPLEKGLRFAVCAVSIDKCKTAPLLIKEMMDSLK</sequence>
<dbReference type="InterPro" id="IPR015421">
    <property type="entry name" value="PyrdxlP-dep_Trfase_major"/>
</dbReference>
<dbReference type="Proteomes" id="UP000184251">
    <property type="component" value="Unassembled WGS sequence"/>
</dbReference>
<evidence type="ECO:0000256" key="2">
    <source>
        <dbReference type="ARBA" id="ARBA00007441"/>
    </source>
</evidence>
<dbReference type="GO" id="GO:0030170">
    <property type="term" value="F:pyridoxal phosphate binding"/>
    <property type="evidence" value="ECO:0007669"/>
    <property type="project" value="InterPro"/>
</dbReference>
<dbReference type="GO" id="GO:0042802">
    <property type="term" value="F:identical protein binding"/>
    <property type="evidence" value="ECO:0007669"/>
    <property type="project" value="TreeGrafter"/>
</dbReference>
<comment type="subunit">
    <text evidence="3">Homodimer.</text>
</comment>
<organism evidence="8 9">
    <name type="scientific">Alkalibacter saccharofermentans DSM 14828</name>
    <dbReference type="NCBI Taxonomy" id="1120975"/>
    <lineage>
        <taxon>Bacteria</taxon>
        <taxon>Bacillati</taxon>
        <taxon>Bacillota</taxon>
        <taxon>Clostridia</taxon>
        <taxon>Eubacteriales</taxon>
        <taxon>Eubacteriaceae</taxon>
        <taxon>Alkalibacter</taxon>
    </lineage>
</organism>
<dbReference type="GO" id="GO:0008483">
    <property type="term" value="F:transaminase activity"/>
    <property type="evidence" value="ECO:0007669"/>
    <property type="project" value="UniProtKB-KW"/>
</dbReference>
<protein>
    <submittedName>
        <fullName evidence="8">Aromatic-amino-acid transaminase</fullName>
    </submittedName>
</protein>
<evidence type="ECO:0000256" key="4">
    <source>
        <dbReference type="ARBA" id="ARBA00022576"/>
    </source>
</evidence>